<dbReference type="Pfam" id="PF00057">
    <property type="entry name" value="Ldl_recept_a"/>
    <property type="match status" value="1"/>
</dbReference>
<keyword evidence="14" id="KW-1185">Reference proteome</keyword>
<keyword evidence="5" id="KW-0325">Glycoprotein</keyword>
<keyword evidence="4 6" id="KW-1015">Disulfide bond</keyword>
<dbReference type="GO" id="GO:0004252">
    <property type="term" value="F:serine-type endopeptidase activity"/>
    <property type="evidence" value="ECO:0007669"/>
    <property type="project" value="InterPro"/>
</dbReference>
<reference evidence="13" key="3">
    <citation type="submission" date="2025-09" db="UniProtKB">
        <authorList>
            <consortium name="Ensembl"/>
        </authorList>
    </citation>
    <scope>IDENTIFICATION</scope>
    <source>
        <strain evidence="13">Hd-rR</strain>
    </source>
</reference>
<dbReference type="InterPro" id="IPR033116">
    <property type="entry name" value="TRYPSIN_SER"/>
</dbReference>
<proteinExistence type="predicted"/>
<dbReference type="eggNOG" id="KOG3627">
    <property type="taxonomic scope" value="Eukaryota"/>
</dbReference>
<evidence type="ECO:0000256" key="7">
    <source>
        <dbReference type="PROSITE-ProRule" id="PRU00196"/>
    </source>
</evidence>
<organism evidence="13 14">
    <name type="scientific">Oryzias latipes</name>
    <name type="common">Japanese rice fish</name>
    <name type="synonym">Japanese killifish</name>
    <dbReference type="NCBI Taxonomy" id="8090"/>
    <lineage>
        <taxon>Eukaryota</taxon>
        <taxon>Metazoa</taxon>
        <taxon>Chordata</taxon>
        <taxon>Craniata</taxon>
        <taxon>Vertebrata</taxon>
        <taxon>Euteleostomi</taxon>
        <taxon>Actinopterygii</taxon>
        <taxon>Neopterygii</taxon>
        <taxon>Teleostei</taxon>
        <taxon>Neoteleostei</taxon>
        <taxon>Acanthomorphata</taxon>
        <taxon>Ovalentaria</taxon>
        <taxon>Atherinomorphae</taxon>
        <taxon>Beloniformes</taxon>
        <taxon>Adrianichthyidae</taxon>
        <taxon>Oryziinae</taxon>
        <taxon>Oryzias</taxon>
    </lineage>
</organism>
<evidence type="ECO:0008006" key="15">
    <source>
        <dbReference type="Google" id="ProtNLM"/>
    </source>
</evidence>
<feature type="domain" description="SRCR" evidence="12">
    <location>
        <begin position="105"/>
        <end position="211"/>
    </location>
</feature>
<dbReference type="InterPro" id="IPR036772">
    <property type="entry name" value="SRCR-like_dom_sf"/>
</dbReference>
<dbReference type="SMART" id="SM00020">
    <property type="entry name" value="Tryp_SPc"/>
    <property type="match status" value="1"/>
</dbReference>
<dbReference type="SMART" id="SM00192">
    <property type="entry name" value="LDLa"/>
    <property type="match status" value="1"/>
</dbReference>
<dbReference type="PROSITE" id="PS50068">
    <property type="entry name" value="LDLRA_2"/>
    <property type="match status" value="1"/>
</dbReference>
<keyword evidence="10" id="KW-1133">Transmembrane helix</keyword>
<dbReference type="InterPro" id="IPR036055">
    <property type="entry name" value="LDL_receptor-like_sf"/>
</dbReference>
<keyword evidence="3 8" id="KW-0720">Serine protease</keyword>
<dbReference type="SUPFAM" id="SSF56487">
    <property type="entry name" value="SRCR-like"/>
    <property type="match status" value="1"/>
</dbReference>
<evidence type="ECO:0000256" key="2">
    <source>
        <dbReference type="ARBA" id="ARBA00022801"/>
    </source>
</evidence>
<dbReference type="PROSITE" id="PS50287">
    <property type="entry name" value="SRCR_2"/>
    <property type="match status" value="1"/>
</dbReference>
<dbReference type="PANTHER" id="PTHR24252">
    <property type="entry name" value="ACROSIN-RELATED"/>
    <property type="match status" value="1"/>
</dbReference>
<evidence type="ECO:0000256" key="8">
    <source>
        <dbReference type="RuleBase" id="RU363034"/>
    </source>
</evidence>
<dbReference type="Gene3D" id="3.10.250.10">
    <property type="entry name" value="SRCR-like domain"/>
    <property type="match status" value="1"/>
</dbReference>
<evidence type="ECO:0000259" key="11">
    <source>
        <dbReference type="PROSITE" id="PS50240"/>
    </source>
</evidence>
<evidence type="ECO:0000256" key="1">
    <source>
        <dbReference type="ARBA" id="ARBA00022670"/>
    </source>
</evidence>
<sequence length="459" mass="50468">MPISNSRFEESSVPLNSRGGGNKTISMKPLATCKEKALKRKKLLLTIILVVVILVILCVTGYFVWKLIKSKYFFCSSSVKFIPIEKACNKQNDCSDGEDEKDCVLNFAVNTTFPVRLASSQNILQVYSESSGWSSVCSNEWTQQHTETACEQLGYTRNPTSTYIQVTSLTSSLKSGKFSSIRPVRSSTPIHQATSSSSVCRSGSVVSLTCSDCGMSKREPFPRIIGGNETDIKDYPWQVSLQNNGQHTCGGSLVSPRWVVTAAHCFNGNNKVISRWTVMSGHSGMTTAGASYVDKILVNNDYRPEKQDFDIALIRLSSPITVRDYQKPVCLPPKDLGLANQSPLAVTGWGYREEEGTVSSTLQEADVPLIDWTTCSSSSLYGSFLTRRMICAGYTEGKVDACKGDSGGPLVYFLPHQWTLVGVVSWGIGCARANKPGVYTNVDEMLNWIHTTIEVFFGY</sequence>
<dbReference type="FunFam" id="2.40.10.10:FF:000003">
    <property type="entry name" value="Transmembrane serine protease 3"/>
    <property type="match status" value="1"/>
</dbReference>
<dbReference type="PROSITE" id="PS00134">
    <property type="entry name" value="TRYPSIN_HIS"/>
    <property type="match status" value="1"/>
</dbReference>
<evidence type="ECO:0000256" key="9">
    <source>
        <dbReference type="SAM" id="MobiDB-lite"/>
    </source>
</evidence>
<evidence type="ECO:0000256" key="5">
    <source>
        <dbReference type="ARBA" id="ARBA00023180"/>
    </source>
</evidence>
<dbReference type="InterPro" id="IPR018114">
    <property type="entry name" value="TRYPSIN_HIS"/>
</dbReference>
<dbReference type="Proteomes" id="UP000001038">
    <property type="component" value="Chromosome 13"/>
</dbReference>
<dbReference type="GO" id="GO:0006508">
    <property type="term" value="P:proteolysis"/>
    <property type="evidence" value="ECO:0007669"/>
    <property type="project" value="UniProtKB-KW"/>
</dbReference>
<reference evidence="13" key="2">
    <citation type="submission" date="2025-08" db="UniProtKB">
        <authorList>
            <consortium name="Ensembl"/>
        </authorList>
    </citation>
    <scope>IDENTIFICATION</scope>
    <source>
        <strain evidence="13">Hd-rR</strain>
    </source>
</reference>
<feature type="domain" description="Peptidase S1" evidence="11">
    <location>
        <begin position="224"/>
        <end position="454"/>
    </location>
</feature>
<evidence type="ECO:0000256" key="10">
    <source>
        <dbReference type="SAM" id="Phobius"/>
    </source>
</evidence>
<dbReference type="PANTHER" id="PTHR24252:SF17">
    <property type="entry name" value="SUPPRESSOR OF TUMORIGENICITY 14 PROTEIN HOMOLOG-RELATED"/>
    <property type="match status" value="1"/>
</dbReference>
<evidence type="ECO:0000256" key="4">
    <source>
        <dbReference type="ARBA" id="ARBA00023157"/>
    </source>
</evidence>
<name>H2LSJ2_ORYLA</name>
<keyword evidence="2 8" id="KW-0378">Hydrolase</keyword>
<reference evidence="13 14" key="1">
    <citation type="journal article" date="2007" name="Nature">
        <title>The medaka draft genome and insights into vertebrate genome evolution.</title>
        <authorList>
            <person name="Kasahara M."/>
            <person name="Naruse K."/>
            <person name="Sasaki S."/>
            <person name="Nakatani Y."/>
            <person name="Qu W."/>
            <person name="Ahsan B."/>
            <person name="Yamada T."/>
            <person name="Nagayasu Y."/>
            <person name="Doi K."/>
            <person name="Kasai Y."/>
            <person name="Jindo T."/>
            <person name="Kobayashi D."/>
            <person name="Shimada A."/>
            <person name="Toyoda A."/>
            <person name="Kuroki Y."/>
            <person name="Fujiyama A."/>
            <person name="Sasaki T."/>
            <person name="Shimizu A."/>
            <person name="Asakawa S."/>
            <person name="Shimizu N."/>
            <person name="Hashimoto S."/>
            <person name="Yang J."/>
            <person name="Lee Y."/>
            <person name="Matsushima K."/>
            <person name="Sugano S."/>
            <person name="Sakaizumi M."/>
            <person name="Narita T."/>
            <person name="Ohishi K."/>
            <person name="Haga S."/>
            <person name="Ohta F."/>
            <person name="Nomoto H."/>
            <person name="Nogata K."/>
            <person name="Morishita T."/>
            <person name="Endo T."/>
            <person name="Shin-I T."/>
            <person name="Takeda H."/>
            <person name="Morishita S."/>
            <person name="Kohara Y."/>
        </authorList>
    </citation>
    <scope>NUCLEOTIDE SEQUENCE [LARGE SCALE GENOMIC DNA]</scope>
    <source>
        <strain evidence="13 14">Hd-rR</strain>
    </source>
</reference>
<dbReference type="Pfam" id="PF00089">
    <property type="entry name" value="Trypsin"/>
    <property type="match status" value="1"/>
</dbReference>
<dbReference type="SMART" id="SM00202">
    <property type="entry name" value="SR"/>
    <property type="match status" value="1"/>
</dbReference>
<dbReference type="STRING" id="8090.ENSORLP00000009056"/>
<dbReference type="GeneTree" id="ENSGT00940000158589"/>
<dbReference type="Pfam" id="PF15494">
    <property type="entry name" value="SRCR_2"/>
    <property type="match status" value="1"/>
</dbReference>
<protein>
    <recommendedName>
        <fullName evidence="15">Transmembrane serine protease 4a</fullName>
    </recommendedName>
</protein>
<dbReference type="InterPro" id="IPR043504">
    <property type="entry name" value="Peptidase_S1_PA_chymotrypsin"/>
</dbReference>
<gene>
    <name evidence="13" type="primary">tmprss4a</name>
</gene>
<keyword evidence="10" id="KW-0812">Transmembrane</keyword>
<dbReference type="PROSITE" id="PS50240">
    <property type="entry name" value="TRYPSIN_DOM"/>
    <property type="match status" value="1"/>
</dbReference>
<dbReference type="PROSITE" id="PS00135">
    <property type="entry name" value="TRYPSIN_SER"/>
    <property type="match status" value="1"/>
</dbReference>
<evidence type="ECO:0000256" key="3">
    <source>
        <dbReference type="ARBA" id="ARBA00022825"/>
    </source>
</evidence>
<dbReference type="InParanoid" id="H2LSJ2"/>
<feature type="region of interest" description="Disordered" evidence="9">
    <location>
        <begin position="1"/>
        <end position="20"/>
    </location>
</feature>
<dbReference type="InterPro" id="IPR001314">
    <property type="entry name" value="Peptidase_S1A"/>
</dbReference>
<feature type="transmembrane region" description="Helical" evidence="10">
    <location>
        <begin position="43"/>
        <end position="65"/>
    </location>
</feature>
<evidence type="ECO:0000256" key="6">
    <source>
        <dbReference type="PROSITE-ProRule" id="PRU00124"/>
    </source>
</evidence>
<dbReference type="InterPro" id="IPR001254">
    <property type="entry name" value="Trypsin_dom"/>
</dbReference>
<dbReference type="HOGENOM" id="CLU_006842_19_2_1"/>
<dbReference type="GO" id="GO:0005886">
    <property type="term" value="C:plasma membrane"/>
    <property type="evidence" value="ECO:0000318"/>
    <property type="project" value="GO_Central"/>
</dbReference>
<dbReference type="SUPFAM" id="SSF50494">
    <property type="entry name" value="Trypsin-like serine proteases"/>
    <property type="match status" value="1"/>
</dbReference>
<dbReference type="Gene3D" id="4.10.400.10">
    <property type="entry name" value="Low-density Lipoprotein Receptor"/>
    <property type="match status" value="1"/>
</dbReference>
<dbReference type="InterPro" id="IPR001190">
    <property type="entry name" value="SRCR"/>
</dbReference>
<dbReference type="Ensembl" id="ENSORLT00000009057.2">
    <property type="protein sequence ID" value="ENSORLP00000009056.2"/>
    <property type="gene ID" value="ENSORLG00000007221.2"/>
</dbReference>
<feature type="disulfide bond" evidence="6">
    <location>
        <begin position="88"/>
        <end position="103"/>
    </location>
</feature>
<dbReference type="CDD" id="cd00112">
    <property type="entry name" value="LDLa"/>
    <property type="match status" value="1"/>
</dbReference>
<accession>H2LSJ2</accession>
<dbReference type="InterPro" id="IPR009003">
    <property type="entry name" value="Peptidase_S1_PA"/>
</dbReference>
<keyword evidence="10" id="KW-0472">Membrane</keyword>
<dbReference type="SUPFAM" id="SSF57424">
    <property type="entry name" value="LDL receptor-like module"/>
    <property type="match status" value="1"/>
</dbReference>
<evidence type="ECO:0000259" key="12">
    <source>
        <dbReference type="PROSITE" id="PS50287"/>
    </source>
</evidence>
<dbReference type="Gene3D" id="2.40.10.10">
    <property type="entry name" value="Trypsin-like serine proteases"/>
    <property type="match status" value="1"/>
</dbReference>
<dbReference type="GO" id="GO:0008236">
    <property type="term" value="F:serine-type peptidase activity"/>
    <property type="evidence" value="ECO:0000318"/>
    <property type="project" value="GO_Central"/>
</dbReference>
<dbReference type="Bgee" id="ENSORLG00000007221">
    <property type="expression patterns" value="Expressed in pharyngeal gill and 6 other cell types or tissues"/>
</dbReference>
<comment type="caution">
    <text evidence="7">Lacks conserved residue(s) required for the propagation of feature annotation.</text>
</comment>
<dbReference type="AlphaFoldDB" id="H2LSJ2"/>
<dbReference type="InterPro" id="IPR002172">
    <property type="entry name" value="LDrepeatLR_classA_rpt"/>
</dbReference>
<dbReference type="CDD" id="cd00190">
    <property type="entry name" value="Tryp_SPc"/>
    <property type="match status" value="1"/>
</dbReference>
<dbReference type="PRINTS" id="PR00722">
    <property type="entry name" value="CHYMOTRYPSIN"/>
</dbReference>
<evidence type="ECO:0000313" key="14">
    <source>
        <dbReference type="Proteomes" id="UP000001038"/>
    </source>
</evidence>
<keyword evidence="1 8" id="KW-0645">Protease</keyword>
<evidence type="ECO:0000313" key="13">
    <source>
        <dbReference type="Ensembl" id="ENSORLP00000009056.2"/>
    </source>
</evidence>